<dbReference type="EMBL" id="SUNE01000009">
    <property type="protein sequence ID" value="MDG5901021.1"/>
    <property type="molecule type" value="Genomic_DNA"/>
</dbReference>
<keyword evidence="1" id="KW-0812">Transmembrane</keyword>
<sequence>MSSVSSLITKQLVVAMICHAIAIGILAYGAYEFYLEQLVVPELIRSVAVAVFFIGMGLEPNMFFTPLSQVMIQADDKSPKSKLQTMVFNFGVFLLICGFLMEWLYD</sequence>
<feature type="transmembrane region" description="Helical" evidence="1">
    <location>
        <begin position="12"/>
        <end position="31"/>
    </location>
</feature>
<dbReference type="AlphaFoldDB" id="A0AAW6QZ62"/>
<comment type="caution">
    <text evidence="2">The sequence shown here is derived from an EMBL/GenBank/DDBJ whole genome shotgun (WGS) entry which is preliminary data.</text>
</comment>
<protein>
    <recommendedName>
        <fullName evidence="3">Polysaccharide biosynthesis protein</fullName>
    </recommendedName>
</protein>
<reference evidence="2" key="1">
    <citation type="journal article" date="2019" name="Int J Environ Res Public Health">
        <title>Characterization of Chromosome-Mediated BlaOXA-894 in Shewanella xiamenensis Isolated from Pig Wastewater.</title>
        <authorList>
            <person name="Zou H."/>
            <person name="Zhou Z."/>
            <person name="Xia H."/>
            <person name="Zhao Q."/>
            <person name="Li X."/>
        </authorList>
    </citation>
    <scope>NUCLEOTIDE SEQUENCE</scope>
    <source>
        <strain evidence="2">2015oxa</strain>
    </source>
</reference>
<evidence type="ECO:0000313" key="2">
    <source>
        <dbReference type="EMBL" id="MDG5901021.1"/>
    </source>
</evidence>
<keyword evidence="1" id="KW-0472">Membrane</keyword>
<accession>A0AAW6QZ62</accession>
<proteinExistence type="predicted"/>
<reference evidence="2" key="2">
    <citation type="submission" date="2019-04" db="EMBL/GenBank/DDBJ databases">
        <authorList>
            <person name="Zou H."/>
        </authorList>
    </citation>
    <scope>NUCLEOTIDE SEQUENCE</scope>
    <source>
        <strain evidence="2">2015oxa</strain>
    </source>
</reference>
<gene>
    <name evidence="2" type="ORF">E2650_14200</name>
</gene>
<dbReference type="Proteomes" id="UP001152518">
    <property type="component" value="Unassembled WGS sequence"/>
</dbReference>
<feature type="transmembrane region" description="Helical" evidence="1">
    <location>
        <begin position="85"/>
        <end position="105"/>
    </location>
</feature>
<evidence type="ECO:0000256" key="1">
    <source>
        <dbReference type="SAM" id="Phobius"/>
    </source>
</evidence>
<feature type="transmembrane region" description="Helical" evidence="1">
    <location>
        <begin position="43"/>
        <end position="64"/>
    </location>
</feature>
<name>A0AAW6QZ62_9GAMM</name>
<organism evidence="2">
    <name type="scientific">Shewanella xiamenensis</name>
    <dbReference type="NCBI Taxonomy" id="332186"/>
    <lineage>
        <taxon>Bacteria</taxon>
        <taxon>Pseudomonadati</taxon>
        <taxon>Pseudomonadota</taxon>
        <taxon>Gammaproteobacteria</taxon>
        <taxon>Alteromonadales</taxon>
        <taxon>Shewanellaceae</taxon>
        <taxon>Shewanella</taxon>
    </lineage>
</organism>
<keyword evidence="1" id="KW-1133">Transmembrane helix</keyword>
<evidence type="ECO:0008006" key="3">
    <source>
        <dbReference type="Google" id="ProtNLM"/>
    </source>
</evidence>
<dbReference type="RefSeq" id="WP_083848315.1">
    <property type="nucleotide sequence ID" value="NZ_BLRE01000043.1"/>
</dbReference>